<reference evidence="12 13" key="1">
    <citation type="submission" date="2016-10" db="EMBL/GenBank/DDBJ databases">
        <authorList>
            <person name="Cai Z."/>
        </authorList>
    </citation>
    <scope>NUCLEOTIDE SEQUENCE [LARGE SCALE GENOMIC DNA]</scope>
</reference>
<evidence type="ECO:0000256" key="5">
    <source>
        <dbReference type="ARBA" id="ARBA00022825"/>
    </source>
</evidence>
<feature type="active site" description="Charge relay system" evidence="6">
    <location>
        <position position="329"/>
    </location>
</feature>
<evidence type="ECO:0000259" key="9">
    <source>
        <dbReference type="Pfam" id="PF00082"/>
    </source>
</evidence>
<evidence type="ECO:0000256" key="3">
    <source>
        <dbReference type="ARBA" id="ARBA00022670"/>
    </source>
</evidence>
<evidence type="ECO:0000313" key="11">
    <source>
        <dbReference type="EMBL" id="SZX69238.1"/>
    </source>
</evidence>
<dbReference type="GO" id="GO:0004252">
    <property type="term" value="F:serine-type endopeptidase activity"/>
    <property type="evidence" value="ECO:0007669"/>
    <property type="project" value="UniProtKB-UniRule"/>
</dbReference>
<gene>
    <name evidence="12" type="ORF">BQ4739_LOCUS18677</name>
    <name evidence="11" type="ORF">BQ4739_LOCUS9530</name>
</gene>
<dbReference type="PROSITE" id="PS50092">
    <property type="entry name" value="TSP1"/>
    <property type="match status" value="1"/>
</dbReference>
<dbReference type="Gene3D" id="3.40.50.200">
    <property type="entry name" value="Peptidase S8/S53 domain"/>
    <property type="match status" value="1"/>
</dbReference>
<evidence type="ECO:0000256" key="7">
    <source>
        <dbReference type="SAM" id="MobiDB-lite"/>
    </source>
</evidence>
<sequence length="1041" mass="108704">MQSQAAGARHSSRPSLAAASLSLVLGVLLVAAAFVDLAEASSFVVSIASGRSIDRVAARYVSRGYVIKRRDEKHRFLVVATQGDAVTQPPPVLSSPEPGQATAAFPGSAGSRAAAQLQQDEVPSLSPGGEEPELVAGDVTAAASTQRAGPKAVPPAFTSKTWGLKPRDSSSSVSIAAASDAQTLQAIGGPGVFVQHNIVARLLTTRPLPAAQRRQLLRHLRATAPQQTASCPLSNASPDRDVQLGNVTEVVPYGISMVEADTAEMIEISKQFRKKVLYCVIDSGFDSSNAEFRADSSSGCIANKTRPNGTPYSCQTSYNVTATSMVGRHGTHTSGTVAAARNGRGAVGVSAEGALLYHFNAFGLSGTFDYIDVIAAWDDCTNELDYQKNVTNTPDMKMVVSMSFSSNEDVDVVSNYLKRAAVNRPDIMWLAAAGNDNDTQPNYPAMSPEVVSVAAVDWIGNKAFFSNFGPTVEWAAPGVNTLSLLPMASTSAYYTDTAVTLSPVAAPAASPDILINPRFTLIAAAKTGSISSQMIDCGLGGSACANATGKICLIQRGGGLLFCTKVNNCVAGGGVAALIYGRDDQPECEQITSVTLVSDQCVEPAGGWPIVMLATRKQGLYIKNVTASQPSTTVTLNTGAEDYSLGIMSGTSMATPAAAGVAGLVWSAHTECTASQLRDAISKSAQDRGPRGRDDLYGFGIVKALQAHKYLQGNPCAPATNTSDCVGNWTAWTPCQDGSQTSTFVVTSPAAGSGKACEAPDSFLRNRTCSVAVEAMPDAVTAESGNWTSVDAIITNDLGVITKVDFLQPRTARNGLLRMLPLPEKGTQKSVVPANVVLQYLSPLGFVGSDTFGYTVSDASGNNSTATVTVTVAPNTCKKSSCLGGGSCTGTGCLCVPGAGMFKTWVTNKDRVERVTMPRVPACRFVNFTPSPPLKFNGNQAAANSSVVLDYSVLNFGVKSRCFPKTASPVGNVTFEAQAQEKCTGTAVDLPPAPVNATAGCINGTYRYVATVPATPGCYIMYVWMIDNQARGINVQIKAAS</sequence>
<dbReference type="InterPro" id="IPR036852">
    <property type="entry name" value="Peptidase_S8/S53_dom_sf"/>
</dbReference>
<feature type="active site" description="Charge relay system" evidence="6">
    <location>
        <position position="282"/>
    </location>
</feature>
<evidence type="ECO:0000256" key="1">
    <source>
        <dbReference type="ARBA" id="ARBA00011073"/>
    </source>
</evidence>
<evidence type="ECO:0000256" key="8">
    <source>
        <dbReference type="SAM" id="SignalP"/>
    </source>
</evidence>
<evidence type="ECO:0000256" key="6">
    <source>
        <dbReference type="PROSITE-ProRule" id="PRU01240"/>
    </source>
</evidence>
<evidence type="ECO:0000259" key="10">
    <source>
        <dbReference type="Pfam" id="PF02225"/>
    </source>
</evidence>
<accession>A0A383WME2</accession>
<dbReference type="PROSITE" id="PS51892">
    <property type="entry name" value="SUBTILASE"/>
    <property type="match status" value="1"/>
</dbReference>
<keyword evidence="5 6" id="KW-0720">Serine protease</keyword>
<feature type="chain" id="PRO_5036072890" description="Peptidase S8/S53 domain-containing protein" evidence="8">
    <location>
        <begin position="41"/>
        <end position="1041"/>
    </location>
</feature>
<feature type="domain" description="Peptidase S8/S53" evidence="9">
    <location>
        <begin position="274"/>
        <end position="494"/>
    </location>
</feature>
<dbReference type="GO" id="GO:0006508">
    <property type="term" value="P:proteolysis"/>
    <property type="evidence" value="ECO:0007669"/>
    <property type="project" value="UniProtKB-KW"/>
</dbReference>
<keyword evidence="2" id="KW-0134">Cell wall</keyword>
<protein>
    <recommendedName>
        <fullName evidence="14">Peptidase S8/S53 domain-containing protein</fullName>
    </recommendedName>
</protein>
<dbReference type="InterPro" id="IPR003137">
    <property type="entry name" value="PA_domain"/>
</dbReference>
<evidence type="ECO:0000313" key="12">
    <source>
        <dbReference type="EMBL" id="SZX78392.1"/>
    </source>
</evidence>
<dbReference type="Pfam" id="PF00082">
    <property type="entry name" value="Peptidase_S8"/>
    <property type="match status" value="2"/>
</dbReference>
<proteinExistence type="inferred from homology"/>
<keyword evidence="4 6" id="KW-0378">Hydrolase</keyword>
<feature type="region of interest" description="Disordered" evidence="7">
    <location>
        <begin position="87"/>
        <end position="165"/>
    </location>
</feature>
<feature type="active site" description="Charge relay system" evidence="6">
    <location>
        <position position="652"/>
    </location>
</feature>
<dbReference type="Proteomes" id="UP000256970">
    <property type="component" value="Unassembled WGS sequence"/>
</dbReference>
<feature type="domain" description="PA" evidence="10">
    <location>
        <begin position="544"/>
        <end position="585"/>
    </location>
</feature>
<feature type="domain" description="Peptidase S8/S53" evidence="9">
    <location>
        <begin position="628"/>
        <end position="700"/>
    </location>
</feature>
<dbReference type="Pfam" id="PF02225">
    <property type="entry name" value="PA"/>
    <property type="match status" value="1"/>
</dbReference>
<dbReference type="EMBL" id="FNXT01000914">
    <property type="protein sequence ID" value="SZX69238.1"/>
    <property type="molecule type" value="Genomic_DNA"/>
</dbReference>
<evidence type="ECO:0000256" key="4">
    <source>
        <dbReference type="ARBA" id="ARBA00022801"/>
    </source>
</evidence>
<evidence type="ECO:0000256" key="2">
    <source>
        <dbReference type="ARBA" id="ARBA00022512"/>
    </source>
</evidence>
<dbReference type="PANTHER" id="PTHR43806">
    <property type="entry name" value="PEPTIDASE S8"/>
    <property type="match status" value="1"/>
</dbReference>
<dbReference type="AlphaFoldDB" id="A0A383WME2"/>
<organism evidence="12 13">
    <name type="scientific">Tetradesmus obliquus</name>
    <name type="common">Green alga</name>
    <name type="synonym">Acutodesmus obliquus</name>
    <dbReference type="NCBI Taxonomy" id="3088"/>
    <lineage>
        <taxon>Eukaryota</taxon>
        <taxon>Viridiplantae</taxon>
        <taxon>Chlorophyta</taxon>
        <taxon>core chlorophytes</taxon>
        <taxon>Chlorophyceae</taxon>
        <taxon>CS clade</taxon>
        <taxon>Sphaeropleales</taxon>
        <taxon>Scenedesmaceae</taxon>
        <taxon>Tetradesmus</taxon>
    </lineage>
</organism>
<dbReference type="InterPro" id="IPR050131">
    <property type="entry name" value="Peptidase_S8_subtilisin-like"/>
</dbReference>
<dbReference type="SUPFAM" id="SSF52743">
    <property type="entry name" value="Subtilisin-like"/>
    <property type="match status" value="1"/>
</dbReference>
<feature type="signal peptide" evidence="8">
    <location>
        <begin position="1"/>
        <end position="40"/>
    </location>
</feature>
<dbReference type="InterPro" id="IPR015500">
    <property type="entry name" value="Peptidase_S8_subtilisin-rel"/>
</dbReference>
<dbReference type="InterPro" id="IPR000209">
    <property type="entry name" value="Peptidase_S8/S53_dom"/>
</dbReference>
<name>A0A383WME2_TETOB</name>
<dbReference type="PRINTS" id="PR00723">
    <property type="entry name" value="SUBTILISIN"/>
</dbReference>
<keyword evidence="3 6" id="KW-0645">Protease</keyword>
<dbReference type="PANTHER" id="PTHR43806:SF11">
    <property type="entry name" value="CEREVISIN-RELATED"/>
    <property type="match status" value="1"/>
</dbReference>
<evidence type="ECO:0000313" key="13">
    <source>
        <dbReference type="Proteomes" id="UP000256970"/>
    </source>
</evidence>
<dbReference type="Gene3D" id="2.60.40.3440">
    <property type="match status" value="1"/>
</dbReference>
<keyword evidence="8" id="KW-0732">Signal</keyword>
<evidence type="ECO:0008006" key="14">
    <source>
        <dbReference type="Google" id="ProtNLM"/>
    </source>
</evidence>
<dbReference type="InterPro" id="IPR023828">
    <property type="entry name" value="Peptidase_S8_Ser-AS"/>
</dbReference>
<dbReference type="Gene3D" id="3.50.30.30">
    <property type="match status" value="1"/>
</dbReference>
<keyword evidence="13" id="KW-1185">Reference proteome</keyword>
<dbReference type="PROSITE" id="PS00138">
    <property type="entry name" value="SUBTILASE_SER"/>
    <property type="match status" value="1"/>
</dbReference>
<dbReference type="GO" id="GO:0005615">
    <property type="term" value="C:extracellular space"/>
    <property type="evidence" value="ECO:0007669"/>
    <property type="project" value="TreeGrafter"/>
</dbReference>
<dbReference type="Pfam" id="PF17963">
    <property type="entry name" value="Big_9"/>
    <property type="match status" value="1"/>
</dbReference>
<keyword evidence="2" id="KW-0964">Secreted</keyword>
<dbReference type="InterPro" id="IPR000884">
    <property type="entry name" value="TSP1_rpt"/>
</dbReference>
<comment type="similarity">
    <text evidence="1 6">Belongs to the peptidase S8 family.</text>
</comment>
<dbReference type="EMBL" id="FNXT01001320">
    <property type="protein sequence ID" value="SZX78392.1"/>
    <property type="molecule type" value="Genomic_DNA"/>
</dbReference>